<name>A0AAJ8MN80_9TREE</name>
<protein>
    <recommendedName>
        <fullName evidence="4">Mediator of RNA polymerase II transcription subunit 9</fullName>
    </recommendedName>
</protein>
<dbReference type="KEGG" id="kpin:30176040"/>
<keyword evidence="3" id="KW-1185">Reference proteome</keyword>
<reference evidence="2" key="1">
    <citation type="submission" date="2013-07" db="EMBL/GenBank/DDBJ databases">
        <authorList>
            <consortium name="The Broad Institute Genome Sequencing Platform"/>
            <person name="Cuomo C."/>
            <person name="Litvintseva A."/>
            <person name="Chen Y."/>
            <person name="Heitman J."/>
            <person name="Sun S."/>
            <person name="Springer D."/>
            <person name="Dromer F."/>
            <person name="Young S.K."/>
            <person name="Zeng Q."/>
            <person name="Gargeya S."/>
            <person name="Fitzgerald M."/>
            <person name="Abouelleil A."/>
            <person name="Alvarado L."/>
            <person name="Berlin A.M."/>
            <person name="Chapman S.B."/>
            <person name="Dewar J."/>
            <person name="Goldberg J."/>
            <person name="Griggs A."/>
            <person name="Gujja S."/>
            <person name="Hansen M."/>
            <person name="Howarth C."/>
            <person name="Imamovic A."/>
            <person name="Larimer J."/>
            <person name="McCowan C."/>
            <person name="Murphy C."/>
            <person name="Pearson M."/>
            <person name="Priest M."/>
            <person name="Roberts A."/>
            <person name="Saif S."/>
            <person name="Shea T."/>
            <person name="Sykes S."/>
            <person name="Wortman J."/>
            <person name="Nusbaum C."/>
            <person name="Birren B."/>
        </authorList>
    </citation>
    <scope>NUCLEOTIDE SEQUENCE</scope>
    <source>
        <strain evidence="2">CBS 10737</strain>
    </source>
</reference>
<reference evidence="2" key="2">
    <citation type="submission" date="2024-02" db="EMBL/GenBank/DDBJ databases">
        <title>Comparative genomics of Cryptococcus and Kwoniella reveals pathogenesis evolution and contrasting modes of karyotype evolution via chromosome fusion or intercentromeric recombination.</title>
        <authorList>
            <person name="Coelho M.A."/>
            <person name="David-Palma M."/>
            <person name="Shea T."/>
            <person name="Bowers K."/>
            <person name="McGinley-Smith S."/>
            <person name="Mohammad A.W."/>
            <person name="Gnirke A."/>
            <person name="Yurkov A.M."/>
            <person name="Nowrousian M."/>
            <person name="Sun S."/>
            <person name="Cuomo C.A."/>
            <person name="Heitman J."/>
        </authorList>
    </citation>
    <scope>NUCLEOTIDE SEQUENCE</scope>
    <source>
        <strain evidence="2">CBS 10737</strain>
    </source>
</reference>
<sequence length="140" mass="15352">MNQQNNLEVNAPSSNENPIKPGTFQSILPILDDLLGILYTQATSEGGNKAQAGESVAAKAKELATTLENMKLASMELPGGNLSINEIRKLSEKLDEEAEKRIQILKIFEQRQMPLTDQLSSHNQQQSNGENNVLPSHSNL</sequence>
<accession>A0AAJ8MN80</accession>
<dbReference type="GeneID" id="30176040"/>
<dbReference type="RefSeq" id="XP_019007656.2">
    <property type="nucleotide sequence ID" value="XM_019159362.2"/>
</dbReference>
<dbReference type="Proteomes" id="UP000094020">
    <property type="component" value="Chromosome 3"/>
</dbReference>
<dbReference type="AlphaFoldDB" id="A0AAJ8MN80"/>
<evidence type="ECO:0008006" key="4">
    <source>
        <dbReference type="Google" id="ProtNLM"/>
    </source>
</evidence>
<dbReference type="EMBL" id="CP144521">
    <property type="protein sequence ID" value="WWC68376.1"/>
    <property type="molecule type" value="Genomic_DNA"/>
</dbReference>
<gene>
    <name evidence="2" type="ORF">I206_102301</name>
</gene>
<feature type="region of interest" description="Disordered" evidence="1">
    <location>
        <begin position="1"/>
        <end position="20"/>
    </location>
</feature>
<proteinExistence type="predicted"/>
<feature type="compositionally biased region" description="Polar residues" evidence="1">
    <location>
        <begin position="1"/>
        <end position="17"/>
    </location>
</feature>
<evidence type="ECO:0000313" key="3">
    <source>
        <dbReference type="Proteomes" id="UP000094020"/>
    </source>
</evidence>
<evidence type="ECO:0000313" key="2">
    <source>
        <dbReference type="EMBL" id="WWC68376.1"/>
    </source>
</evidence>
<feature type="region of interest" description="Disordered" evidence="1">
    <location>
        <begin position="117"/>
        <end position="140"/>
    </location>
</feature>
<organism evidence="2 3">
    <name type="scientific">Kwoniella pini CBS 10737</name>
    <dbReference type="NCBI Taxonomy" id="1296096"/>
    <lineage>
        <taxon>Eukaryota</taxon>
        <taxon>Fungi</taxon>
        <taxon>Dikarya</taxon>
        <taxon>Basidiomycota</taxon>
        <taxon>Agaricomycotina</taxon>
        <taxon>Tremellomycetes</taxon>
        <taxon>Tremellales</taxon>
        <taxon>Cryptococcaceae</taxon>
        <taxon>Kwoniella</taxon>
    </lineage>
</organism>
<evidence type="ECO:0000256" key="1">
    <source>
        <dbReference type="SAM" id="MobiDB-lite"/>
    </source>
</evidence>